<evidence type="ECO:0000256" key="2">
    <source>
        <dbReference type="ARBA" id="ARBA00022723"/>
    </source>
</evidence>
<name>A0ABX1SMG4_9PSEU</name>
<gene>
    <name evidence="5" type="ORF">HF526_31160</name>
</gene>
<comment type="caution">
    <text evidence="5">The sequence shown here is derived from an EMBL/GenBank/DDBJ whole genome shotgun (WGS) entry which is preliminary data.</text>
</comment>
<dbReference type="PANTHER" id="PTHR30004">
    <property type="entry name" value="4-HYDROXYTHREONINE-4-PHOSPHATE DEHYDROGENASE"/>
    <property type="match status" value="1"/>
</dbReference>
<dbReference type="EMBL" id="JAAXLA010000096">
    <property type="protein sequence ID" value="NMI01719.1"/>
    <property type="molecule type" value="Genomic_DNA"/>
</dbReference>
<organism evidence="5 6">
    <name type="scientific">Pseudonocardia acidicola</name>
    <dbReference type="NCBI Taxonomy" id="2724939"/>
    <lineage>
        <taxon>Bacteria</taxon>
        <taxon>Bacillati</taxon>
        <taxon>Actinomycetota</taxon>
        <taxon>Actinomycetes</taxon>
        <taxon>Pseudonocardiales</taxon>
        <taxon>Pseudonocardiaceae</taxon>
        <taxon>Pseudonocardia</taxon>
    </lineage>
</organism>
<dbReference type="SUPFAM" id="SSF53659">
    <property type="entry name" value="Isocitrate/Isopropylmalate dehydrogenase-like"/>
    <property type="match status" value="1"/>
</dbReference>
<dbReference type="InterPro" id="IPR005255">
    <property type="entry name" value="PdxA_fam"/>
</dbReference>
<reference evidence="5 6" key="1">
    <citation type="submission" date="2020-04" db="EMBL/GenBank/DDBJ databases">
        <authorList>
            <person name="Klaysubun C."/>
            <person name="Duangmal K."/>
            <person name="Lipun K."/>
        </authorList>
    </citation>
    <scope>NUCLEOTIDE SEQUENCE [LARGE SCALE GENOMIC DNA]</scope>
    <source>
        <strain evidence="5 6">K10HN5</strain>
    </source>
</reference>
<dbReference type="Pfam" id="PF04166">
    <property type="entry name" value="PdxA"/>
    <property type="match status" value="1"/>
</dbReference>
<keyword evidence="3" id="KW-0560">Oxidoreductase</keyword>
<keyword evidence="2" id="KW-0479">Metal-binding</keyword>
<accession>A0ABX1SMG4</accession>
<dbReference type="Proteomes" id="UP000820669">
    <property type="component" value="Unassembled WGS sequence"/>
</dbReference>
<evidence type="ECO:0000256" key="4">
    <source>
        <dbReference type="ARBA" id="ARBA00023027"/>
    </source>
</evidence>
<proteinExistence type="inferred from homology"/>
<dbReference type="Gene3D" id="3.40.718.10">
    <property type="entry name" value="Isopropylmalate Dehydrogenase"/>
    <property type="match status" value="1"/>
</dbReference>
<comment type="similarity">
    <text evidence="1">Belongs to the PdxA family. PdxA2 subfamily.</text>
</comment>
<keyword evidence="4" id="KW-0520">NAD</keyword>
<protein>
    <submittedName>
        <fullName evidence="5">4-hydroxythreonine-4-phosphate dehydrogenase PdxA</fullName>
    </submittedName>
</protein>
<evidence type="ECO:0000256" key="3">
    <source>
        <dbReference type="ARBA" id="ARBA00023002"/>
    </source>
</evidence>
<evidence type="ECO:0000256" key="1">
    <source>
        <dbReference type="ARBA" id="ARBA00009464"/>
    </source>
</evidence>
<keyword evidence="6" id="KW-1185">Reference proteome</keyword>
<dbReference type="RefSeq" id="WP_169385234.1">
    <property type="nucleotide sequence ID" value="NZ_JAAXLA010000096.1"/>
</dbReference>
<evidence type="ECO:0000313" key="5">
    <source>
        <dbReference type="EMBL" id="NMI01719.1"/>
    </source>
</evidence>
<dbReference type="PANTHER" id="PTHR30004:SF6">
    <property type="entry name" value="D-THREONATE 4-PHOSPHATE DEHYDROGENASE"/>
    <property type="match status" value="1"/>
</dbReference>
<evidence type="ECO:0000313" key="6">
    <source>
        <dbReference type="Proteomes" id="UP000820669"/>
    </source>
</evidence>
<sequence>MSRVLLTVGDPNGVGPELAVKAAAALAGDPALAPVVVADPYVVAPWADRARLELRETDGRAEPRAGVLDVLPVAALPDGELLPGTVSAEAGAATVAYLRAAVDAVRAGLGRAIVACPHSETAVNAAGIPFDGYPGLLAELSGVPRDRVFLMLVGGGLRIVHATLHERLGDALDRLTPELVEAAARAAAGFLVAAGARAPRIGVCGVNPHAGEGGLFGDDDERVTVPAVAALRRNGIDATGPLGADLLLGPDRRDEFDACVAIYHDQGHIPVKLLAGRTASALSIGAGLTFSSVGHGAAFDIAGRGVADPEAVLRAVRLVGGAGRRTEVTA</sequence>